<accession>A0A7S2AAG0</accession>
<organism evidence="11">
    <name type="scientific">Trieres chinensis</name>
    <name type="common">Marine centric diatom</name>
    <name type="synonym">Odontella sinensis</name>
    <dbReference type="NCBI Taxonomy" id="1514140"/>
    <lineage>
        <taxon>Eukaryota</taxon>
        <taxon>Sar</taxon>
        <taxon>Stramenopiles</taxon>
        <taxon>Ochrophyta</taxon>
        <taxon>Bacillariophyta</taxon>
        <taxon>Mediophyceae</taxon>
        <taxon>Biddulphiophycidae</taxon>
        <taxon>Eupodiscales</taxon>
        <taxon>Parodontellaceae</taxon>
        <taxon>Trieres</taxon>
    </lineage>
</organism>
<keyword evidence="7 8" id="KW-0472">Membrane</keyword>
<dbReference type="Pfam" id="PF00153">
    <property type="entry name" value="Mito_carr"/>
    <property type="match status" value="2"/>
</dbReference>
<dbReference type="InterPro" id="IPR018108">
    <property type="entry name" value="MCP_transmembrane"/>
</dbReference>
<evidence type="ECO:0000256" key="7">
    <source>
        <dbReference type="ARBA" id="ARBA00023136"/>
    </source>
</evidence>
<comment type="similarity">
    <text evidence="2 9">Belongs to the mitochondrial carrier (TC 2.A.29) family.</text>
</comment>
<reference evidence="11" key="1">
    <citation type="submission" date="2021-01" db="EMBL/GenBank/DDBJ databases">
        <authorList>
            <person name="Corre E."/>
            <person name="Pelletier E."/>
            <person name="Niang G."/>
            <person name="Scheremetjew M."/>
            <person name="Finn R."/>
            <person name="Kale V."/>
            <person name="Holt S."/>
            <person name="Cochrane G."/>
            <person name="Meng A."/>
            <person name="Brown T."/>
            <person name="Cohen L."/>
        </authorList>
    </citation>
    <scope>NUCLEOTIDE SEQUENCE</scope>
    <source>
        <strain evidence="11">Grunow 1884</strain>
    </source>
</reference>
<evidence type="ECO:0000256" key="6">
    <source>
        <dbReference type="ARBA" id="ARBA00023128"/>
    </source>
</evidence>
<evidence type="ECO:0000256" key="8">
    <source>
        <dbReference type="PROSITE-ProRule" id="PRU00282"/>
    </source>
</evidence>
<gene>
    <name evidence="11" type="ORF">OSIN01602_LOCUS22588</name>
</gene>
<keyword evidence="6" id="KW-0496">Mitochondrion</keyword>
<evidence type="ECO:0000256" key="3">
    <source>
        <dbReference type="ARBA" id="ARBA00022692"/>
    </source>
</evidence>
<evidence type="ECO:0000313" key="11">
    <source>
        <dbReference type="EMBL" id="CAD9362266.1"/>
    </source>
</evidence>
<dbReference type="Gene3D" id="1.50.40.10">
    <property type="entry name" value="Mitochondrial carrier domain"/>
    <property type="match status" value="1"/>
</dbReference>
<sequence>MSSLAREVSGCESSSLAAEKRSAPPTSEMADQYRFTSRATLSPIENLGVGAFGGALETCLQMPVLTYKFCLQEGRPLPKTFTGWYRGLAVQAGTVAPITAIQFATNGALQGALLKMSPGRTELSDVETMCAAAGAGAISAAVYGPVDLVTIQQQKMGLSPWQTVRRLVQSHGATSLFRGLASCAVREAVYTGGYLGLAPVITTRLAADGRFGEALSDRPLAAGIVGACVAGTTAAVLTHPVDTAKTCVQSDMGGGSWGSATSAIPKLVRTGGIASLYRGIIPRTVRLCGAFFVCMMIREGAIEYKTSKEQQQR</sequence>
<protein>
    <recommendedName>
        <fullName evidence="12">Mitochondrial carrier protein</fullName>
    </recommendedName>
</protein>
<dbReference type="PROSITE" id="PS50920">
    <property type="entry name" value="SOLCAR"/>
    <property type="match status" value="2"/>
</dbReference>
<feature type="repeat" description="Solcar" evidence="8">
    <location>
        <begin position="218"/>
        <end position="304"/>
    </location>
</feature>
<dbReference type="InterPro" id="IPR051028">
    <property type="entry name" value="Mito_Solute_Carrier"/>
</dbReference>
<dbReference type="GO" id="GO:0022857">
    <property type="term" value="F:transmembrane transporter activity"/>
    <property type="evidence" value="ECO:0007669"/>
    <property type="project" value="TreeGrafter"/>
</dbReference>
<keyword evidence="3 8" id="KW-0812">Transmembrane</keyword>
<feature type="region of interest" description="Disordered" evidence="10">
    <location>
        <begin position="1"/>
        <end position="31"/>
    </location>
</feature>
<proteinExistence type="inferred from homology"/>
<evidence type="ECO:0000256" key="9">
    <source>
        <dbReference type="RuleBase" id="RU000488"/>
    </source>
</evidence>
<dbReference type="PANTHER" id="PTHR45678:SF9">
    <property type="entry name" value="CALCIUM-BINDING MITOCHONDRIAL CARRIER PROTEIN ARALAR1"/>
    <property type="match status" value="1"/>
</dbReference>
<evidence type="ECO:0000256" key="10">
    <source>
        <dbReference type="SAM" id="MobiDB-lite"/>
    </source>
</evidence>
<feature type="repeat" description="Solcar" evidence="8">
    <location>
        <begin position="123"/>
        <end position="204"/>
    </location>
</feature>
<dbReference type="AlphaFoldDB" id="A0A7S2AAG0"/>
<evidence type="ECO:0000256" key="4">
    <source>
        <dbReference type="ARBA" id="ARBA00022792"/>
    </source>
</evidence>
<keyword evidence="5" id="KW-1133">Transmembrane helix</keyword>
<evidence type="ECO:0000256" key="2">
    <source>
        <dbReference type="ARBA" id="ARBA00006375"/>
    </source>
</evidence>
<evidence type="ECO:0000256" key="1">
    <source>
        <dbReference type="ARBA" id="ARBA00004448"/>
    </source>
</evidence>
<keyword evidence="9" id="KW-0813">Transport</keyword>
<dbReference type="PANTHER" id="PTHR45678">
    <property type="entry name" value="MITOCHONDRIAL 2-OXODICARBOXYLATE CARRIER 1-RELATED"/>
    <property type="match status" value="1"/>
</dbReference>
<dbReference type="EMBL" id="HBGO01038987">
    <property type="protein sequence ID" value="CAD9362266.1"/>
    <property type="molecule type" value="Transcribed_RNA"/>
</dbReference>
<comment type="subcellular location">
    <subcellularLocation>
        <location evidence="1">Mitochondrion inner membrane</location>
        <topology evidence="1">Multi-pass membrane protein</topology>
    </subcellularLocation>
</comment>
<dbReference type="GO" id="GO:0005743">
    <property type="term" value="C:mitochondrial inner membrane"/>
    <property type="evidence" value="ECO:0007669"/>
    <property type="project" value="UniProtKB-SubCell"/>
</dbReference>
<dbReference type="SUPFAM" id="SSF103506">
    <property type="entry name" value="Mitochondrial carrier"/>
    <property type="match status" value="1"/>
</dbReference>
<evidence type="ECO:0008006" key="12">
    <source>
        <dbReference type="Google" id="ProtNLM"/>
    </source>
</evidence>
<name>A0A7S2AAG0_TRICV</name>
<keyword evidence="4" id="KW-0999">Mitochondrion inner membrane</keyword>
<dbReference type="InterPro" id="IPR023395">
    <property type="entry name" value="MCP_dom_sf"/>
</dbReference>
<evidence type="ECO:0000256" key="5">
    <source>
        <dbReference type="ARBA" id="ARBA00022989"/>
    </source>
</evidence>